<keyword evidence="1" id="KW-1133">Transmembrane helix</keyword>
<accession>A0A1F5GJ45</accession>
<organism evidence="2 3">
    <name type="scientific">Candidatus Curtissbacteria bacterium RIFCSPHIGHO2_02_FULL_40_17</name>
    <dbReference type="NCBI Taxonomy" id="1797715"/>
    <lineage>
        <taxon>Bacteria</taxon>
        <taxon>Candidatus Curtissiibacteriota</taxon>
    </lineage>
</organism>
<keyword evidence="1" id="KW-0812">Transmembrane</keyword>
<evidence type="ECO:0000313" key="2">
    <source>
        <dbReference type="EMBL" id="OGD91901.1"/>
    </source>
</evidence>
<feature type="transmembrane region" description="Helical" evidence="1">
    <location>
        <begin position="22"/>
        <end position="42"/>
    </location>
</feature>
<evidence type="ECO:0000313" key="3">
    <source>
        <dbReference type="Proteomes" id="UP000178492"/>
    </source>
</evidence>
<keyword evidence="1" id="KW-0472">Membrane</keyword>
<gene>
    <name evidence="2" type="ORF">A3D81_00505</name>
</gene>
<protein>
    <submittedName>
        <fullName evidence="2">Uncharacterized protein</fullName>
    </submittedName>
</protein>
<name>A0A1F5GJ45_9BACT</name>
<dbReference type="AlphaFoldDB" id="A0A1F5GJ45"/>
<dbReference type="Proteomes" id="UP000178492">
    <property type="component" value="Unassembled WGS sequence"/>
</dbReference>
<sequence>MRDLVDAIKICCYVFDVTKRKLIVFFLLAVLVFVGLSVYLIFKSFSPIFAAPASYNPTFEVTVADKNTGANSDINITIDNPAGSKINKTVIFTIPAGWQIAQGTSVSDNLKIADGTLNIGLPLINLIPIPFAIYNSQVNIGVHRADFLVDISPLPIKFDIFLDGDVDSGYTIRVDSPLSDVSLIKPTTLNVTLLGASSVFANPTQRGFYNWTAEFHSSDEEVVTQTSRVNIR</sequence>
<evidence type="ECO:0000256" key="1">
    <source>
        <dbReference type="SAM" id="Phobius"/>
    </source>
</evidence>
<comment type="caution">
    <text evidence="2">The sequence shown here is derived from an EMBL/GenBank/DDBJ whole genome shotgun (WGS) entry which is preliminary data.</text>
</comment>
<dbReference type="EMBL" id="MFBE01000007">
    <property type="protein sequence ID" value="OGD91901.1"/>
    <property type="molecule type" value="Genomic_DNA"/>
</dbReference>
<proteinExistence type="predicted"/>
<reference evidence="2 3" key="1">
    <citation type="journal article" date="2016" name="Nat. Commun.">
        <title>Thousands of microbial genomes shed light on interconnected biogeochemical processes in an aquifer system.</title>
        <authorList>
            <person name="Anantharaman K."/>
            <person name="Brown C.T."/>
            <person name="Hug L.A."/>
            <person name="Sharon I."/>
            <person name="Castelle C.J."/>
            <person name="Probst A.J."/>
            <person name="Thomas B.C."/>
            <person name="Singh A."/>
            <person name="Wilkins M.J."/>
            <person name="Karaoz U."/>
            <person name="Brodie E.L."/>
            <person name="Williams K.H."/>
            <person name="Hubbard S.S."/>
            <person name="Banfield J.F."/>
        </authorList>
    </citation>
    <scope>NUCLEOTIDE SEQUENCE [LARGE SCALE GENOMIC DNA]</scope>
</reference>